<dbReference type="PANTHER" id="PTHR12236">
    <property type="entry name" value="STRUCTURAL CONTITUENT OF CUTICLE"/>
    <property type="match status" value="1"/>
</dbReference>
<dbReference type="GO" id="GO:0031012">
    <property type="term" value="C:extracellular matrix"/>
    <property type="evidence" value="ECO:0007669"/>
    <property type="project" value="TreeGrafter"/>
</dbReference>
<evidence type="ECO:0008006" key="6">
    <source>
        <dbReference type="Google" id="ProtNLM"/>
    </source>
</evidence>
<dbReference type="Pfam" id="PF00379">
    <property type="entry name" value="Chitin_bind_4"/>
    <property type="match status" value="1"/>
</dbReference>
<accession>A0A922CYC9</accession>
<name>A0A922CYC9_MANSE</name>
<keyword evidence="1 3" id="KW-0193">Cuticle</keyword>
<gene>
    <name evidence="4" type="ORF">O3G_MSEX014518</name>
</gene>
<keyword evidence="2" id="KW-0732">Signal</keyword>
<sequence>KGPVLFPNDAPPPPRPPLVVTSRPLIESIARSNLNPLNNSIAESSNNGVSFAPYLGRVKDYKPYFNVGTGPVTERYYQGNYAFSYTVKDKNTGDDFSHSQQSSGSTTNGEYRVRLPDGRMQIVSYTADENGYKADVRYDETSGNGDVNAYNIVYDTPVDDKINNHVTEKNDYQSYDAQPRDYKKDYNNYDSKEYYNDYSSEYNENYLPHNNKFTNLVNNNIVSTVRPSYEEIKNLFTPNKFYNKIDETTNYPIVTTDSLLIGAKPNLYTNILHSTVSPITATTPRTPTIASLKKKLNLNQPVLSGRFIDKINKYLKFN</sequence>
<evidence type="ECO:0000313" key="5">
    <source>
        <dbReference type="Proteomes" id="UP000791440"/>
    </source>
</evidence>
<keyword evidence="5" id="KW-1185">Reference proteome</keyword>
<dbReference type="Proteomes" id="UP000791440">
    <property type="component" value="Unassembled WGS sequence"/>
</dbReference>
<dbReference type="InterPro" id="IPR051217">
    <property type="entry name" value="Insect_Cuticle_Struc_Prot"/>
</dbReference>
<evidence type="ECO:0000256" key="3">
    <source>
        <dbReference type="PROSITE-ProRule" id="PRU00497"/>
    </source>
</evidence>
<evidence type="ECO:0000256" key="1">
    <source>
        <dbReference type="ARBA" id="ARBA00022460"/>
    </source>
</evidence>
<dbReference type="InterPro" id="IPR031311">
    <property type="entry name" value="CHIT_BIND_RR_consensus"/>
</dbReference>
<evidence type="ECO:0000313" key="4">
    <source>
        <dbReference type="EMBL" id="KAG6464450.1"/>
    </source>
</evidence>
<dbReference type="PROSITE" id="PS51155">
    <property type="entry name" value="CHIT_BIND_RR_2"/>
    <property type="match status" value="1"/>
</dbReference>
<reference evidence="4" key="2">
    <citation type="submission" date="2020-12" db="EMBL/GenBank/DDBJ databases">
        <authorList>
            <person name="Kanost M."/>
        </authorList>
    </citation>
    <scope>NUCLEOTIDE SEQUENCE</scope>
</reference>
<organism evidence="4 5">
    <name type="scientific">Manduca sexta</name>
    <name type="common">Tobacco hawkmoth</name>
    <name type="synonym">Tobacco hornworm</name>
    <dbReference type="NCBI Taxonomy" id="7130"/>
    <lineage>
        <taxon>Eukaryota</taxon>
        <taxon>Metazoa</taxon>
        <taxon>Ecdysozoa</taxon>
        <taxon>Arthropoda</taxon>
        <taxon>Hexapoda</taxon>
        <taxon>Insecta</taxon>
        <taxon>Pterygota</taxon>
        <taxon>Neoptera</taxon>
        <taxon>Endopterygota</taxon>
        <taxon>Lepidoptera</taxon>
        <taxon>Glossata</taxon>
        <taxon>Ditrysia</taxon>
        <taxon>Bombycoidea</taxon>
        <taxon>Sphingidae</taxon>
        <taxon>Sphinginae</taxon>
        <taxon>Sphingini</taxon>
        <taxon>Manduca</taxon>
    </lineage>
</organism>
<evidence type="ECO:0000256" key="2">
    <source>
        <dbReference type="ARBA" id="ARBA00022729"/>
    </source>
</evidence>
<dbReference type="GO" id="GO:0042302">
    <property type="term" value="F:structural constituent of cuticle"/>
    <property type="evidence" value="ECO:0007669"/>
    <property type="project" value="UniProtKB-UniRule"/>
</dbReference>
<dbReference type="PROSITE" id="PS00233">
    <property type="entry name" value="CHIT_BIND_RR_1"/>
    <property type="match status" value="1"/>
</dbReference>
<dbReference type="EMBL" id="JH669168">
    <property type="protein sequence ID" value="KAG6464450.1"/>
    <property type="molecule type" value="Genomic_DNA"/>
</dbReference>
<proteinExistence type="predicted"/>
<dbReference type="InterPro" id="IPR000618">
    <property type="entry name" value="Insect_cuticle"/>
</dbReference>
<feature type="non-terminal residue" evidence="4">
    <location>
        <position position="1"/>
    </location>
</feature>
<reference evidence="4" key="1">
    <citation type="journal article" date="2016" name="Insect Biochem. Mol. Biol.">
        <title>Multifaceted biological insights from a draft genome sequence of the tobacco hornworm moth, Manduca sexta.</title>
        <authorList>
            <person name="Kanost M.R."/>
            <person name="Arrese E.L."/>
            <person name="Cao X."/>
            <person name="Chen Y.R."/>
            <person name="Chellapilla S."/>
            <person name="Goldsmith M.R."/>
            <person name="Grosse-Wilde E."/>
            <person name="Heckel D.G."/>
            <person name="Herndon N."/>
            <person name="Jiang H."/>
            <person name="Papanicolaou A."/>
            <person name="Qu J."/>
            <person name="Soulages J.L."/>
            <person name="Vogel H."/>
            <person name="Walters J."/>
            <person name="Waterhouse R.M."/>
            <person name="Ahn S.J."/>
            <person name="Almeida F.C."/>
            <person name="An C."/>
            <person name="Aqrawi P."/>
            <person name="Bretschneider A."/>
            <person name="Bryant W.B."/>
            <person name="Bucks S."/>
            <person name="Chao H."/>
            <person name="Chevignon G."/>
            <person name="Christen J.M."/>
            <person name="Clarke D.F."/>
            <person name="Dittmer N.T."/>
            <person name="Ferguson L.C.F."/>
            <person name="Garavelou S."/>
            <person name="Gordon K.H.J."/>
            <person name="Gunaratna R.T."/>
            <person name="Han Y."/>
            <person name="Hauser F."/>
            <person name="He Y."/>
            <person name="Heidel-Fischer H."/>
            <person name="Hirsh A."/>
            <person name="Hu Y."/>
            <person name="Jiang H."/>
            <person name="Kalra D."/>
            <person name="Klinner C."/>
            <person name="Konig C."/>
            <person name="Kovar C."/>
            <person name="Kroll A.R."/>
            <person name="Kuwar S.S."/>
            <person name="Lee S.L."/>
            <person name="Lehman R."/>
            <person name="Li K."/>
            <person name="Li Z."/>
            <person name="Liang H."/>
            <person name="Lovelace S."/>
            <person name="Lu Z."/>
            <person name="Mansfield J.H."/>
            <person name="McCulloch K.J."/>
            <person name="Mathew T."/>
            <person name="Morton B."/>
            <person name="Muzny D.M."/>
            <person name="Neunemann D."/>
            <person name="Ongeri F."/>
            <person name="Pauchet Y."/>
            <person name="Pu L.L."/>
            <person name="Pyrousis I."/>
            <person name="Rao X.J."/>
            <person name="Redding A."/>
            <person name="Roesel C."/>
            <person name="Sanchez-Gracia A."/>
            <person name="Schaack S."/>
            <person name="Shukla A."/>
            <person name="Tetreau G."/>
            <person name="Wang Y."/>
            <person name="Xiong G.H."/>
            <person name="Traut W."/>
            <person name="Walsh T.K."/>
            <person name="Worley K.C."/>
            <person name="Wu D."/>
            <person name="Wu W."/>
            <person name="Wu Y.Q."/>
            <person name="Zhang X."/>
            <person name="Zou Z."/>
            <person name="Zucker H."/>
            <person name="Briscoe A.D."/>
            <person name="Burmester T."/>
            <person name="Clem R.J."/>
            <person name="Feyereisen R."/>
            <person name="Grimmelikhuijzen C.J.P."/>
            <person name="Hamodrakas S.J."/>
            <person name="Hansson B.S."/>
            <person name="Huguet E."/>
            <person name="Jermiin L.S."/>
            <person name="Lan Q."/>
            <person name="Lehman H.K."/>
            <person name="Lorenzen M."/>
            <person name="Merzendorfer H."/>
            <person name="Michalopoulos I."/>
            <person name="Morton D.B."/>
            <person name="Muthukrishnan S."/>
            <person name="Oakeshott J.G."/>
            <person name="Palmer W."/>
            <person name="Park Y."/>
            <person name="Passarelli A.L."/>
            <person name="Rozas J."/>
            <person name="Schwartz L.M."/>
            <person name="Smith W."/>
            <person name="Southgate A."/>
            <person name="Vilcinskas A."/>
            <person name="Vogt R."/>
            <person name="Wang P."/>
            <person name="Werren J."/>
            <person name="Yu X.Q."/>
            <person name="Zhou J.J."/>
            <person name="Brown S.J."/>
            <person name="Scherer S.E."/>
            <person name="Richards S."/>
            <person name="Blissard G.W."/>
        </authorList>
    </citation>
    <scope>NUCLEOTIDE SEQUENCE</scope>
</reference>
<dbReference type="PANTHER" id="PTHR12236:SF79">
    <property type="entry name" value="CUTICULAR PROTEIN 50CB-RELATED"/>
    <property type="match status" value="1"/>
</dbReference>
<protein>
    <recommendedName>
        <fullName evidence="6">Cuticle protein</fullName>
    </recommendedName>
</protein>
<dbReference type="GO" id="GO:0005615">
    <property type="term" value="C:extracellular space"/>
    <property type="evidence" value="ECO:0007669"/>
    <property type="project" value="TreeGrafter"/>
</dbReference>
<dbReference type="AlphaFoldDB" id="A0A922CYC9"/>
<comment type="caution">
    <text evidence="4">The sequence shown here is derived from an EMBL/GenBank/DDBJ whole genome shotgun (WGS) entry which is preliminary data.</text>
</comment>